<keyword evidence="2" id="KW-0677">Repeat</keyword>
<dbReference type="PROSITE" id="PS51375">
    <property type="entry name" value="PPR"/>
    <property type="match status" value="2"/>
</dbReference>
<evidence type="ECO:0000313" key="6">
    <source>
        <dbReference type="Proteomes" id="UP000796880"/>
    </source>
</evidence>
<proteinExistence type="inferred from homology"/>
<sequence length="409" mass="47235">MLSFEAPKIRLLHSLSIEIEKMQVLDFCVFPKPEYDVPIFCANSFTSGNANKILLDLNPFHDIISQRNYKEKYYKGLMPLGVKYAEAWLQLMKEAAEEADPSGLNCNCEAQHRYLTWRAEKDPGHRVLKKLIGETQTKKLLRNFLFNGIDKLGSKSFLDYFPEYRCEDGTIDRDDTYSPSKIVAFHMGKEKFSVPFYSASSWSMSSRVGLVELRGCLAVFNYPSMEYPDVERWLTKDHGKKEWQKYKNEKLKAYEKPRHVYKDNDDKLRVRTIHCGKIKGGKQLHGLVLNYGLETDVVVGSAMLDMYSKYGQMEDAITIFRMMPEKDTISWNGIICGYAQNGEATKALKLFDEMVHLESPTVSPNDFAFIGVLSACSHNGLLKEAYGYFNDMIHKYMIEPKIEYYTWVE</sequence>
<organism evidence="5 6">
    <name type="scientific">Rhamnella rubrinervis</name>
    <dbReference type="NCBI Taxonomy" id="2594499"/>
    <lineage>
        <taxon>Eukaryota</taxon>
        <taxon>Viridiplantae</taxon>
        <taxon>Streptophyta</taxon>
        <taxon>Embryophyta</taxon>
        <taxon>Tracheophyta</taxon>
        <taxon>Spermatophyta</taxon>
        <taxon>Magnoliopsida</taxon>
        <taxon>eudicotyledons</taxon>
        <taxon>Gunneridae</taxon>
        <taxon>Pentapetalae</taxon>
        <taxon>rosids</taxon>
        <taxon>fabids</taxon>
        <taxon>Rosales</taxon>
        <taxon>Rhamnaceae</taxon>
        <taxon>rhamnoid group</taxon>
        <taxon>Rhamneae</taxon>
        <taxon>Rhamnella</taxon>
    </lineage>
</organism>
<evidence type="ECO:0000256" key="3">
    <source>
        <dbReference type="ARBA" id="ARBA00023002"/>
    </source>
</evidence>
<feature type="repeat" description="PPR" evidence="4">
    <location>
        <begin position="296"/>
        <end position="326"/>
    </location>
</feature>
<dbReference type="GO" id="GO:0050619">
    <property type="term" value="F:phytochromobilin:ferredoxin oxidoreductase activity"/>
    <property type="evidence" value="ECO:0007669"/>
    <property type="project" value="TreeGrafter"/>
</dbReference>
<name>A0A8K0HMI6_9ROSA</name>
<evidence type="ECO:0000256" key="2">
    <source>
        <dbReference type="ARBA" id="ARBA00022737"/>
    </source>
</evidence>
<dbReference type="Gene3D" id="3.40.1500.20">
    <property type="match status" value="2"/>
</dbReference>
<feature type="repeat" description="PPR" evidence="4">
    <location>
        <begin position="327"/>
        <end position="361"/>
    </location>
</feature>
<dbReference type="GO" id="GO:0050897">
    <property type="term" value="F:cobalt ion binding"/>
    <property type="evidence" value="ECO:0007669"/>
    <property type="project" value="InterPro"/>
</dbReference>
<evidence type="ECO:0008006" key="7">
    <source>
        <dbReference type="Google" id="ProtNLM"/>
    </source>
</evidence>
<dbReference type="GO" id="GO:0010024">
    <property type="term" value="P:phytochromobilin biosynthetic process"/>
    <property type="evidence" value="ECO:0007669"/>
    <property type="project" value="InterPro"/>
</dbReference>
<comment type="similarity">
    <text evidence="1">Belongs to the HY2 family.</text>
</comment>
<accession>A0A8K0HMI6</accession>
<keyword evidence="3" id="KW-0560">Oxidoreductase</keyword>
<dbReference type="AlphaFoldDB" id="A0A8K0HMI6"/>
<dbReference type="Pfam" id="PF05996">
    <property type="entry name" value="Fe_bilin_red"/>
    <property type="match status" value="1"/>
</dbReference>
<protein>
    <recommendedName>
        <fullName evidence="7">Pentatricopeptide repeat-containing protein</fullName>
    </recommendedName>
</protein>
<evidence type="ECO:0000313" key="5">
    <source>
        <dbReference type="EMBL" id="KAF3454288.1"/>
    </source>
</evidence>
<evidence type="ECO:0000256" key="4">
    <source>
        <dbReference type="PROSITE-ProRule" id="PRU00708"/>
    </source>
</evidence>
<dbReference type="Pfam" id="PF01535">
    <property type="entry name" value="PPR"/>
    <property type="match status" value="3"/>
</dbReference>
<dbReference type="EMBL" id="VOIH02000002">
    <property type="protein sequence ID" value="KAF3454288.1"/>
    <property type="molecule type" value="Genomic_DNA"/>
</dbReference>
<dbReference type="PANTHER" id="PTHR34557">
    <property type="entry name" value="PHYTOCHROMOBILIN:FERREDOXIN OXIDOREDUCTASE, CHLOROPLASTIC"/>
    <property type="match status" value="1"/>
</dbReference>
<dbReference type="FunFam" id="1.25.40.10:FF:000031">
    <property type="entry name" value="Pentatricopeptide repeat-containing protein mitochondrial"/>
    <property type="match status" value="1"/>
</dbReference>
<dbReference type="InterPro" id="IPR009249">
    <property type="entry name" value="Ferredoxin-dep_bilin_Rdtase"/>
</dbReference>
<dbReference type="Proteomes" id="UP000796880">
    <property type="component" value="Unassembled WGS sequence"/>
</dbReference>
<comment type="caution">
    <text evidence="5">The sequence shown here is derived from an EMBL/GenBank/DDBJ whole genome shotgun (WGS) entry which is preliminary data.</text>
</comment>
<dbReference type="Gene3D" id="1.25.40.10">
    <property type="entry name" value="Tetratricopeptide repeat domain"/>
    <property type="match status" value="1"/>
</dbReference>
<evidence type="ECO:0000256" key="1">
    <source>
        <dbReference type="ARBA" id="ARBA00006908"/>
    </source>
</evidence>
<reference evidence="5" key="1">
    <citation type="submission" date="2020-03" db="EMBL/GenBank/DDBJ databases">
        <title>A high-quality chromosome-level genome assembly of a woody plant with both climbing and erect habits, Rhamnella rubrinervis.</title>
        <authorList>
            <person name="Lu Z."/>
            <person name="Yang Y."/>
            <person name="Zhu X."/>
            <person name="Sun Y."/>
        </authorList>
    </citation>
    <scope>NUCLEOTIDE SEQUENCE</scope>
    <source>
        <strain evidence="5">BYM</strain>
        <tissue evidence="5">Leaf</tissue>
    </source>
</reference>
<dbReference type="PANTHER" id="PTHR34557:SF1">
    <property type="entry name" value="PHYTOCHROMOBILIN:FERREDOXIN OXIDOREDUCTASE, CHLOROPLASTIC"/>
    <property type="match status" value="1"/>
</dbReference>
<dbReference type="NCBIfam" id="TIGR00756">
    <property type="entry name" value="PPR"/>
    <property type="match status" value="2"/>
</dbReference>
<gene>
    <name evidence="5" type="ORF">FNV43_RR04735</name>
</gene>
<keyword evidence="6" id="KW-1185">Reference proteome</keyword>
<dbReference type="OrthoDB" id="496703at2759"/>
<dbReference type="InterPro" id="IPR011990">
    <property type="entry name" value="TPR-like_helical_dom_sf"/>
</dbReference>
<dbReference type="InterPro" id="IPR002885">
    <property type="entry name" value="PPR_rpt"/>
</dbReference>